<gene>
    <name evidence="1" type="ORF">Vadar_007359</name>
</gene>
<accession>A0ACB7Y652</accession>
<name>A0ACB7Y652_9ERIC</name>
<evidence type="ECO:0000313" key="1">
    <source>
        <dbReference type="EMBL" id="KAH7848757.1"/>
    </source>
</evidence>
<evidence type="ECO:0000313" key="2">
    <source>
        <dbReference type="Proteomes" id="UP000828048"/>
    </source>
</evidence>
<sequence>MGSRNDNQADGGWTPVINSHSRHGGISRNQPLVTLFVDNLPDNTSQPWLKLMFNNYGVVKDVFIPQKRSKATGNKFGFIRYDCPVSADMAVRRANGLWLDDKKLFVKIASFDAKGNTPNSFSSTREGVNFKAGLRQAKFDKPDADTCQGGVNRNGSHNEVLVDNGRSFAQVQYLVHASEEEHPTFSLSIVGDNGSVKGGHENREVENDDVDSNPSDGRPEGILEQNPPYKNLSTCHLKEYGEIIGSGKEDQQSHVPEVAFELAVETDGGNNEGNSNSFHGLESLGSGLSIASLITSVIGTIETSICTLVVFG</sequence>
<organism evidence="1 2">
    <name type="scientific">Vaccinium darrowii</name>
    <dbReference type="NCBI Taxonomy" id="229202"/>
    <lineage>
        <taxon>Eukaryota</taxon>
        <taxon>Viridiplantae</taxon>
        <taxon>Streptophyta</taxon>
        <taxon>Embryophyta</taxon>
        <taxon>Tracheophyta</taxon>
        <taxon>Spermatophyta</taxon>
        <taxon>Magnoliopsida</taxon>
        <taxon>eudicotyledons</taxon>
        <taxon>Gunneridae</taxon>
        <taxon>Pentapetalae</taxon>
        <taxon>asterids</taxon>
        <taxon>Ericales</taxon>
        <taxon>Ericaceae</taxon>
        <taxon>Vaccinioideae</taxon>
        <taxon>Vaccinieae</taxon>
        <taxon>Vaccinium</taxon>
    </lineage>
</organism>
<comment type="caution">
    <text evidence="1">The sequence shown here is derived from an EMBL/GenBank/DDBJ whole genome shotgun (WGS) entry which is preliminary data.</text>
</comment>
<dbReference type="Proteomes" id="UP000828048">
    <property type="component" value="Chromosome 7"/>
</dbReference>
<dbReference type="EMBL" id="CM037157">
    <property type="protein sequence ID" value="KAH7848757.1"/>
    <property type="molecule type" value="Genomic_DNA"/>
</dbReference>
<proteinExistence type="predicted"/>
<keyword evidence="2" id="KW-1185">Reference proteome</keyword>
<reference evidence="1 2" key="1">
    <citation type="journal article" date="2021" name="Hortic Res">
        <title>High-quality reference genome and annotation aids understanding of berry development for evergreen blueberry (Vaccinium darrowii).</title>
        <authorList>
            <person name="Yu J."/>
            <person name="Hulse-Kemp A.M."/>
            <person name="Babiker E."/>
            <person name="Staton M."/>
        </authorList>
    </citation>
    <scope>NUCLEOTIDE SEQUENCE [LARGE SCALE GENOMIC DNA]</scope>
    <source>
        <strain evidence="2">cv. NJ 8807/NJ 8810</strain>
        <tissue evidence="1">Young leaf</tissue>
    </source>
</reference>
<protein>
    <submittedName>
        <fullName evidence="1">Uncharacterized protein</fullName>
    </submittedName>
</protein>